<keyword evidence="5" id="KW-0479">Metal-binding</keyword>
<dbReference type="Proteomes" id="UP000504604">
    <property type="component" value="Linkage group LG5"/>
</dbReference>
<evidence type="ECO:0000256" key="2">
    <source>
        <dbReference type="ARBA" id="ARBA00004123"/>
    </source>
</evidence>
<comment type="subcellular location">
    <subcellularLocation>
        <location evidence="2">Nucleus</location>
    </subcellularLocation>
</comment>
<gene>
    <name evidence="10" type="primary">LOC110011967</name>
</gene>
<dbReference type="AlphaFoldDB" id="A0A8M8UZ07"/>
<organism evidence="9 10">
    <name type="scientific">Sesamum indicum</name>
    <name type="common">Oriental sesame</name>
    <name type="synonym">Sesamum orientale</name>
    <dbReference type="NCBI Taxonomy" id="4182"/>
    <lineage>
        <taxon>Eukaryota</taxon>
        <taxon>Viridiplantae</taxon>
        <taxon>Streptophyta</taxon>
        <taxon>Embryophyta</taxon>
        <taxon>Tracheophyta</taxon>
        <taxon>Spermatophyta</taxon>
        <taxon>Magnoliopsida</taxon>
        <taxon>eudicotyledons</taxon>
        <taxon>Gunneridae</taxon>
        <taxon>Pentapetalae</taxon>
        <taxon>asterids</taxon>
        <taxon>lamiids</taxon>
        <taxon>Lamiales</taxon>
        <taxon>Pedaliaceae</taxon>
        <taxon>Sesamum</taxon>
    </lineage>
</organism>
<keyword evidence="7" id="KW-0539">Nucleus</keyword>
<evidence type="ECO:0000256" key="6">
    <source>
        <dbReference type="ARBA" id="ARBA00022801"/>
    </source>
</evidence>
<comment type="cofactor">
    <cofactor evidence="1">
        <name>a divalent metal cation</name>
        <dbReference type="ChEBI" id="CHEBI:60240"/>
    </cofactor>
</comment>
<dbReference type="Pfam" id="PF13359">
    <property type="entry name" value="DDE_Tnp_4"/>
    <property type="match status" value="1"/>
</dbReference>
<dbReference type="GeneID" id="110011967"/>
<accession>A0A8M8UZ07</accession>
<dbReference type="InterPro" id="IPR045249">
    <property type="entry name" value="HARBI1-like"/>
</dbReference>
<protein>
    <submittedName>
        <fullName evidence="10">Uncharacterized protein LOC110011967</fullName>
    </submittedName>
</protein>
<evidence type="ECO:0000256" key="1">
    <source>
        <dbReference type="ARBA" id="ARBA00001968"/>
    </source>
</evidence>
<dbReference type="GO" id="GO:0016787">
    <property type="term" value="F:hydrolase activity"/>
    <property type="evidence" value="ECO:0007669"/>
    <property type="project" value="UniProtKB-KW"/>
</dbReference>
<dbReference type="PANTHER" id="PTHR22930:SF221">
    <property type="entry name" value="NUCLEASE HARBI1"/>
    <property type="match status" value="1"/>
</dbReference>
<evidence type="ECO:0000259" key="8">
    <source>
        <dbReference type="Pfam" id="PF13359"/>
    </source>
</evidence>
<dbReference type="OrthoDB" id="1696744at2759"/>
<evidence type="ECO:0000256" key="7">
    <source>
        <dbReference type="ARBA" id="ARBA00023242"/>
    </source>
</evidence>
<keyword evidence="4" id="KW-0540">Nuclease</keyword>
<keyword evidence="6" id="KW-0378">Hydrolase</keyword>
<dbReference type="PANTHER" id="PTHR22930">
    <property type="match status" value="1"/>
</dbReference>
<evidence type="ECO:0000256" key="3">
    <source>
        <dbReference type="ARBA" id="ARBA00006958"/>
    </source>
</evidence>
<comment type="similarity">
    <text evidence="3">Belongs to the HARBI1 family.</text>
</comment>
<evidence type="ECO:0000313" key="10">
    <source>
        <dbReference type="RefSeq" id="XP_020549275.1"/>
    </source>
</evidence>
<dbReference type="InterPro" id="IPR027806">
    <property type="entry name" value="HARBI1_dom"/>
</dbReference>
<evidence type="ECO:0000256" key="5">
    <source>
        <dbReference type="ARBA" id="ARBA00022723"/>
    </source>
</evidence>
<reference evidence="10" key="1">
    <citation type="submission" date="2025-08" db="UniProtKB">
        <authorList>
            <consortium name="RefSeq"/>
        </authorList>
    </citation>
    <scope>IDENTIFICATION</scope>
</reference>
<dbReference type="KEGG" id="sind:110011967"/>
<sequence>MFTYVMAGWEGSANDAHVFMDCLNNDRNFRWPSNGKYYFVDYAYPNFSGFLVPYCQDRYYINSFRGNNRQAREPKELFNQHRSQLRNVIKRAFGVLKNIFPILKGPMPHYSLER</sequence>
<evidence type="ECO:0000313" key="9">
    <source>
        <dbReference type="Proteomes" id="UP000504604"/>
    </source>
</evidence>
<name>A0A8M8UZ07_SESIN</name>
<dbReference type="GO" id="GO:0005634">
    <property type="term" value="C:nucleus"/>
    <property type="evidence" value="ECO:0007669"/>
    <property type="project" value="UniProtKB-SubCell"/>
</dbReference>
<dbReference type="RefSeq" id="XP_020549275.1">
    <property type="nucleotide sequence ID" value="XM_020693616.1"/>
</dbReference>
<evidence type="ECO:0000256" key="4">
    <source>
        <dbReference type="ARBA" id="ARBA00022722"/>
    </source>
</evidence>
<dbReference type="GO" id="GO:0004518">
    <property type="term" value="F:nuclease activity"/>
    <property type="evidence" value="ECO:0007669"/>
    <property type="project" value="UniProtKB-KW"/>
</dbReference>
<feature type="domain" description="DDE Tnp4" evidence="8">
    <location>
        <begin position="2"/>
        <end position="109"/>
    </location>
</feature>
<dbReference type="GO" id="GO:0046872">
    <property type="term" value="F:metal ion binding"/>
    <property type="evidence" value="ECO:0007669"/>
    <property type="project" value="UniProtKB-KW"/>
</dbReference>
<proteinExistence type="inferred from homology"/>
<keyword evidence="9" id="KW-1185">Reference proteome</keyword>